<organism evidence="1 2">
    <name type="scientific">Hypholoma sublateritium (strain FD-334 SS-4)</name>
    <dbReference type="NCBI Taxonomy" id="945553"/>
    <lineage>
        <taxon>Eukaryota</taxon>
        <taxon>Fungi</taxon>
        <taxon>Dikarya</taxon>
        <taxon>Basidiomycota</taxon>
        <taxon>Agaricomycotina</taxon>
        <taxon>Agaricomycetes</taxon>
        <taxon>Agaricomycetidae</taxon>
        <taxon>Agaricales</taxon>
        <taxon>Agaricineae</taxon>
        <taxon>Strophariaceae</taxon>
        <taxon>Hypholoma</taxon>
    </lineage>
</organism>
<keyword evidence="2" id="KW-1185">Reference proteome</keyword>
<proteinExistence type="predicted"/>
<gene>
    <name evidence="1" type="ORF">HYPSUDRAFT_72661</name>
</gene>
<dbReference type="Proteomes" id="UP000054270">
    <property type="component" value="Unassembled WGS sequence"/>
</dbReference>
<name>A0A0D2NCI5_HYPSF</name>
<evidence type="ECO:0000313" key="1">
    <source>
        <dbReference type="EMBL" id="KJA14281.1"/>
    </source>
</evidence>
<reference evidence="2" key="1">
    <citation type="submission" date="2014-04" db="EMBL/GenBank/DDBJ databases">
        <title>Evolutionary Origins and Diversification of the Mycorrhizal Mutualists.</title>
        <authorList>
            <consortium name="DOE Joint Genome Institute"/>
            <consortium name="Mycorrhizal Genomics Consortium"/>
            <person name="Kohler A."/>
            <person name="Kuo A."/>
            <person name="Nagy L.G."/>
            <person name="Floudas D."/>
            <person name="Copeland A."/>
            <person name="Barry K.W."/>
            <person name="Cichocki N."/>
            <person name="Veneault-Fourrey C."/>
            <person name="LaButti K."/>
            <person name="Lindquist E.A."/>
            <person name="Lipzen A."/>
            <person name="Lundell T."/>
            <person name="Morin E."/>
            <person name="Murat C."/>
            <person name="Riley R."/>
            <person name="Ohm R."/>
            <person name="Sun H."/>
            <person name="Tunlid A."/>
            <person name="Henrissat B."/>
            <person name="Grigoriev I.V."/>
            <person name="Hibbett D.S."/>
            <person name="Martin F."/>
        </authorList>
    </citation>
    <scope>NUCLEOTIDE SEQUENCE [LARGE SCALE GENOMIC DNA]</scope>
    <source>
        <strain evidence="2">FD-334 SS-4</strain>
    </source>
</reference>
<dbReference type="EMBL" id="KN817686">
    <property type="protein sequence ID" value="KJA14281.1"/>
    <property type="molecule type" value="Genomic_DNA"/>
</dbReference>
<accession>A0A0D2NCI5</accession>
<evidence type="ECO:0000313" key="2">
    <source>
        <dbReference type="Proteomes" id="UP000054270"/>
    </source>
</evidence>
<protein>
    <submittedName>
        <fullName evidence="1">Uncharacterized protein</fullName>
    </submittedName>
</protein>
<sequence>MSLHFPSSILRLHKQRAPAHRVSSAPRLSAHAAMVQCTLPIVSLMRHAAEPAAWKNRALVRVRALECRRLSPFRPPQPGDGEV</sequence>
<dbReference type="AlphaFoldDB" id="A0A0D2NCI5"/>